<accession>A0A0F9AVB1</accession>
<dbReference type="Gene3D" id="1.10.3210.10">
    <property type="entry name" value="Hypothetical protein af1432"/>
    <property type="match status" value="1"/>
</dbReference>
<dbReference type="SMART" id="SM00471">
    <property type="entry name" value="HDc"/>
    <property type="match status" value="1"/>
</dbReference>
<feature type="non-terminal residue" evidence="2">
    <location>
        <position position="270"/>
    </location>
</feature>
<evidence type="ECO:0000313" key="2">
    <source>
        <dbReference type="EMBL" id="KKL13380.1"/>
    </source>
</evidence>
<protein>
    <recommendedName>
        <fullName evidence="1">HDOD domain-containing protein</fullName>
    </recommendedName>
</protein>
<proteinExistence type="predicted"/>
<name>A0A0F9AVB1_9ZZZZ</name>
<dbReference type="CDD" id="cd00077">
    <property type="entry name" value="HDc"/>
    <property type="match status" value="1"/>
</dbReference>
<feature type="domain" description="HDOD" evidence="1">
    <location>
        <begin position="16"/>
        <end position="211"/>
    </location>
</feature>
<reference evidence="2" key="1">
    <citation type="journal article" date="2015" name="Nature">
        <title>Complex archaea that bridge the gap between prokaryotes and eukaryotes.</title>
        <authorList>
            <person name="Spang A."/>
            <person name="Saw J.H."/>
            <person name="Jorgensen S.L."/>
            <person name="Zaremba-Niedzwiedzka K."/>
            <person name="Martijn J."/>
            <person name="Lind A.E."/>
            <person name="van Eijk R."/>
            <person name="Schleper C."/>
            <person name="Guy L."/>
            <person name="Ettema T.J."/>
        </authorList>
    </citation>
    <scope>NUCLEOTIDE SEQUENCE</scope>
</reference>
<sequence length="270" mass="30665">MILKKITKVLDKVRELPTLPVIANKVSALLNDPKTDTIDLARIVEKDQSITTKILNIVNSSYYSLPQEVTNITQAISLLGYKNVSYIIMALSVFDTLKKSAKSSFDRKEFWLHSIAAAILSVKIAKECMYSPADDTFTAGLLHDIGKVFIDGFLHEEFQMVIDSARKKNISFYEAEHRLFDFDHVMVGEWIARAWKLPLHVVASIKHHHQEPEDREGLAISNDIAIDFVRLADIAVRYQGYGKSGDGIRYKPVLAQNLYKRLPDPFEMIL</sequence>
<organism evidence="2">
    <name type="scientific">marine sediment metagenome</name>
    <dbReference type="NCBI Taxonomy" id="412755"/>
    <lineage>
        <taxon>unclassified sequences</taxon>
        <taxon>metagenomes</taxon>
        <taxon>ecological metagenomes</taxon>
    </lineage>
</organism>
<dbReference type="InterPro" id="IPR013976">
    <property type="entry name" value="HDOD"/>
</dbReference>
<dbReference type="InterPro" id="IPR003607">
    <property type="entry name" value="HD/PDEase_dom"/>
</dbReference>
<dbReference type="NCBIfam" id="TIGR00277">
    <property type="entry name" value="HDIG"/>
    <property type="match status" value="1"/>
</dbReference>
<gene>
    <name evidence="2" type="ORF">LCGC14_2526350</name>
</gene>
<dbReference type="AlphaFoldDB" id="A0A0F9AVB1"/>
<evidence type="ECO:0000259" key="1">
    <source>
        <dbReference type="PROSITE" id="PS51833"/>
    </source>
</evidence>
<dbReference type="PANTHER" id="PTHR33525">
    <property type="match status" value="1"/>
</dbReference>
<dbReference type="PROSITE" id="PS51833">
    <property type="entry name" value="HDOD"/>
    <property type="match status" value="1"/>
</dbReference>
<dbReference type="Pfam" id="PF08668">
    <property type="entry name" value="HDOD"/>
    <property type="match status" value="1"/>
</dbReference>
<comment type="caution">
    <text evidence="2">The sequence shown here is derived from an EMBL/GenBank/DDBJ whole genome shotgun (WGS) entry which is preliminary data.</text>
</comment>
<dbReference type="InterPro" id="IPR052340">
    <property type="entry name" value="RNase_Y/CdgJ"/>
</dbReference>
<dbReference type="SUPFAM" id="SSF109604">
    <property type="entry name" value="HD-domain/PDEase-like"/>
    <property type="match status" value="1"/>
</dbReference>
<dbReference type="EMBL" id="LAZR01040878">
    <property type="protein sequence ID" value="KKL13380.1"/>
    <property type="molecule type" value="Genomic_DNA"/>
</dbReference>
<dbReference type="InterPro" id="IPR006675">
    <property type="entry name" value="HDIG_dom"/>
</dbReference>
<dbReference type="PANTHER" id="PTHR33525:SF3">
    <property type="entry name" value="RIBONUCLEASE Y"/>
    <property type="match status" value="1"/>
</dbReference>